<feature type="transmembrane region" description="Helical" evidence="1">
    <location>
        <begin position="187"/>
        <end position="203"/>
    </location>
</feature>
<feature type="transmembrane region" description="Helical" evidence="1">
    <location>
        <begin position="113"/>
        <end position="131"/>
    </location>
</feature>
<feature type="transmembrane region" description="Helical" evidence="1">
    <location>
        <begin position="143"/>
        <end position="167"/>
    </location>
</feature>
<keyword evidence="3" id="KW-1185">Reference proteome</keyword>
<sequence length="214" mass="24681">MPTLKKILSQKTDQQLMYYVNNPNKHTDEAVDLALVELRSRGVELPENINQVITEKKAAFEKQKRRNKFYFSGITVAFCIVGGMFSIGAAIAVMAYHEILKSLLGIDCMYSWYFMWFSTGVFSIGLPLFFFRYFQSMKPESMTYLLGFFFMYSVVEIICLQVFFLMFTADLTSMCEANSHILPTNNWGLLLAYVVLIMISVVFERSDVNIKSEE</sequence>
<keyword evidence="1" id="KW-1133">Transmembrane helix</keyword>
<evidence type="ECO:0000313" key="3">
    <source>
        <dbReference type="Proteomes" id="UP000223749"/>
    </source>
</evidence>
<dbReference type="RefSeq" id="WP_099437986.1">
    <property type="nucleotide sequence ID" value="NZ_CP024091.1"/>
</dbReference>
<keyword evidence="1" id="KW-0812">Transmembrane</keyword>
<dbReference type="EMBL" id="CP024091">
    <property type="protein sequence ID" value="ATP56044.1"/>
    <property type="molecule type" value="Genomic_DNA"/>
</dbReference>
<protein>
    <submittedName>
        <fullName evidence="2">Uncharacterized protein</fullName>
    </submittedName>
</protein>
<evidence type="ECO:0000256" key="1">
    <source>
        <dbReference type="SAM" id="Phobius"/>
    </source>
</evidence>
<accession>A0A2D1U3F7</accession>
<name>A0A2D1U3F7_9SPHI</name>
<keyword evidence="1" id="KW-0472">Membrane</keyword>
<organism evidence="2 3">
    <name type="scientific">Pedobacter ginsengisoli</name>
    <dbReference type="NCBI Taxonomy" id="363852"/>
    <lineage>
        <taxon>Bacteria</taxon>
        <taxon>Pseudomonadati</taxon>
        <taxon>Bacteroidota</taxon>
        <taxon>Sphingobacteriia</taxon>
        <taxon>Sphingobacteriales</taxon>
        <taxon>Sphingobacteriaceae</taxon>
        <taxon>Pedobacter</taxon>
    </lineage>
</organism>
<dbReference type="OrthoDB" id="764986at2"/>
<feature type="transmembrane region" description="Helical" evidence="1">
    <location>
        <begin position="69"/>
        <end position="93"/>
    </location>
</feature>
<dbReference type="AlphaFoldDB" id="A0A2D1U3F7"/>
<dbReference type="KEGG" id="pgs:CPT03_06015"/>
<gene>
    <name evidence="2" type="ORF">CPT03_06015</name>
</gene>
<proteinExistence type="predicted"/>
<reference evidence="2 3" key="1">
    <citation type="submission" date="2017-10" db="EMBL/GenBank/DDBJ databases">
        <title>Whole genome of Pedobacter ginsengisoli T01R-27 isolated from tomato rhizosphere.</title>
        <authorList>
            <person name="Weon H.-Y."/>
            <person name="Lee S.A."/>
            <person name="Sang M.K."/>
            <person name="Song J."/>
        </authorList>
    </citation>
    <scope>NUCLEOTIDE SEQUENCE [LARGE SCALE GENOMIC DNA]</scope>
    <source>
        <strain evidence="2 3">T01R-27</strain>
    </source>
</reference>
<evidence type="ECO:0000313" key="2">
    <source>
        <dbReference type="EMBL" id="ATP56044.1"/>
    </source>
</evidence>
<dbReference type="Proteomes" id="UP000223749">
    <property type="component" value="Chromosome"/>
</dbReference>